<evidence type="ECO:0000313" key="1">
    <source>
        <dbReference type="EMBL" id="EMY12689.1"/>
    </source>
</evidence>
<name>N1U442_9LEPT</name>
<sequence length="73" mass="8642">MNENSHFGNSILVYLKSFPLCLARSIRSRQYFRKVAVEPFLNKYQHSIEPFFRSLENEGGLILSKEFPFKSQR</sequence>
<dbReference type="Proteomes" id="UP000012249">
    <property type="component" value="Unassembled WGS sequence"/>
</dbReference>
<organism evidence="1 2">
    <name type="scientific">Leptospira weilii str. Ecochallenge</name>
    <dbReference type="NCBI Taxonomy" id="1049986"/>
    <lineage>
        <taxon>Bacteria</taxon>
        <taxon>Pseudomonadati</taxon>
        <taxon>Spirochaetota</taxon>
        <taxon>Spirochaetia</taxon>
        <taxon>Leptospirales</taxon>
        <taxon>Leptospiraceae</taxon>
        <taxon>Leptospira</taxon>
    </lineage>
</organism>
<accession>N1U442</accession>
<reference evidence="1 2" key="1">
    <citation type="submission" date="2013-02" db="EMBL/GenBank/DDBJ databases">
        <authorList>
            <person name="Harkins D.M."/>
            <person name="Durkin A.S."/>
            <person name="Brinkac L.M."/>
            <person name="Haft D.H."/>
            <person name="Selengut J.D."/>
            <person name="Sanka R."/>
            <person name="DePew J."/>
            <person name="Purushe J."/>
            <person name="Haake D.A."/>
            <person name="Matsunaga J."/>
            <person name="Vinetz J.M."/>
            <person name="Sutton G.G."/>
            <person name="Nierman W.C."/>
            <person name="Fouts D.E."/>
        </authorList>
    </citation>
    <scope>NUCLEOTIDE SEQUENCE [LARGE SCALE GENOMIC DNA]</scope>
    <source>
        <strain evidence="1 2">Ecochallenge</strain>
    </source>
</reference>
<proteinExistence type="predicted"/>
<protein>
    <submittedName>
        <fullName evidence="1">Uncharacterized protein</fullName>
    </submittedName>
</protein>
<dbReference type="AlphaFoldDB" id="N1U442"/>
<gene>
    <name evidence="1" type="ORF">LEP1GSC043_1596</name>
</gene>
<dbReference type="EMBL" id="AHMI02000281">
    <property type="protein sequence ID" value="EMY12689.1"/>
    <property type="molecule type" value="Genomic_DNA"/>
</dbReference>
<comment type="caution">
    <text evidence="1">The sequence shown here is derived from an EMBL/GenBank/DDBJ whole genome shotgun (WGS) entry which is preliminary data.</text>
</comment>
<evidence type="ECO:0000313" key="2">
    <source>
        <dbReference type="Proteomes" id="UP000012249"/>
    </source>
</evidence>